<feature type="region of interest" description="Disordered" evidence="19">
    <location>
        <begin position="19"/>
        <end position="56"/>
    </location>
</feature>
<feature type="transmembrane region" description="Helical" evidence="20">
    <location>
        <begin position="145"/>
        <end position="164"/>
    </location>
</feature>
<evidence type="ECO:0000256" key="18">
    <source>
        <dbReference type="ARBA" id="ARBA00093193"/>
    </source>
</evidence>
<accession>A0A226EZ14</accession>
<evidence type="ECO:0000256" key="17">
    <source>
        <dbReference type="ARBA" id="ARBA00083296"/>
    </source>
</evidence>
<evidence type="ECO:0000256" key="1">
    <source>
        <dbReference type="ARBA" id="ARBA00004424"/>
    </source>
</evidence>
<dbReference type="GO" id="GO:0016324">
    <property type="term" value="C:apical plasma membrane"/>
    <property type="evidence" value="ECO:0007669"/>
    <property type="project" value="UniProtKB-SubCell"/>
</dbReference>
<keyword evidence="3" id="KW-0813">Transport</keyword>
<evidence type="ECO:0000256" key="19">
    <source>
        <dbReference type="SAM" id="MobiDB-lite"/>
    </source>
</evidence>
<comment type="catalytic activity">
    <reaction evidence="14">
        <text>L-leucine(out) + L-arginine(in) = L-leucine(in) + L-arginine(out)</text>
        <dbReference type="Rhea" id="RHEA:71059"/>
        <dbReference type="ChEBI" id="CHEBI:32682"/>
        <dbReference type="ChEBI" id="CHEBI:57427"/>
    </reaction>
    <physiologicalReaction direction="left-to-right" evidence="14">
        <dbReference type="Rhea" id="RHEA:71060"/>
    </physiologicalReaction>
</comment>
<feature type="transmembrane region" description="Helical" evidence="20">
    <location>
        <begin position="109"/>
        <end position="133"/>
    </location>
</feature>
<feature type="transmembrane region" description="Helical" evidence="20">
    <location>
        <begin position="195"/>
        <end position="217"/>
    </location>
</feature>
<name>A0A226EZ14_FOLCA</name>
<dbReference type="Proteomes" id="UP000198287">
    <property type="component" value="Unassembled WGS sequence"/>
</dbReference>
<comment type="subcellular location">
    <subcellularLocation>
        <location evidence="1">Apical cell membrane</location>
        <topology evidence="1">Multi-pass membrane protein</topology>
    </subcellularLocation>
</comment>
<keyword evidence="4" id="KW-1003">Cell membrane</keyword>
<dbReference type="OrthoDB" id="5982228at2759"/>
<protein>
    <recommendedName>
        <fullName evidence="15">b(0,+)-type amino acid transporter 1</fullName>
    </recommendedName>
    <alternativeName>
        <fullName evidence="16">Glycoprotein-associated amino acid transporter b0,+AT1</fullName>
    </alternativeName>
    <alternativeName>
        <fullName evidence="17">Solute carrier family 7 member 9</fullName>
    </alternativeName>
</protein>
<feature type="transmembrane region" description="Helical" evidence="20">
    <location>
        <begin position="490"/>
        <end position="509"/>
    </location>
</feature>
<evidence type="ECO:0000256" key="8">
    <source>
        <dbReference type="ARBA" id="ARBA00023136"/>
    </source>
</evidence>
<dbReference type="EMBL" id="LNIX01000001">
    <property type="protein sequence ID" value="OXA61896.1"/>
    <property type="molecule type" value="Genomic_DNA"/>
</dbReference>
<reference evidence="21 22" key="1">
    <citation type="submission" date="2015-12" db="EMBL/GenBank/DDBJ databases">
        <title>The genome of Folsomia candida.</title>
        <authorList>
            <person name="Faddeeva A."/>
            <person name="Derks M.F."/>
            <person name="Anvar Y."/>
            <person name="Smit S."/>
            <person name="Van Straalen N."/>
            <person name="Roelofs D."/>
        </authorList>
    </citation>
    <scope>NUCLEOTIDE SEQUENCE [LARGE SCALE GENOMIC DNA]</scope>
    <source>
        <strain evidence="21 22">VU population</strain>
        <tissue evidence="21">Whole body</tissue>
    </source>
</reference>
<evidence type="ECO:0000256" key="4">
    <source>
        <dbReference type="ARBA" id="ARBA00022475"/>
    </source>
</evidence>
<feature type="transmembrane region" description="Helical" evidence="20">
    <location>
        <begin position="355"/>
        <end position="381"/>
    </location>
</feature>
<feature type="transmembrane region" description="Helical" evidence="20">
    <location>
        <begin position="77"/>
        <end position="97"/>
    </location>
</feature>
<organism evidence="21 22">
    <name type="scientific">Folsomia candida</name>
    <name type="common">Springtail</name>
    <dbReference type="NCBI Taxonomy" id="158441"/>
    <lineage>
        <taxon>Eukaryota</taxon>
        <taxon>Metazoa</taxon>
        <taxon>Ecdysozoa</taxon>
        <taxon>Arthropoda</taxon>
        <taxon>Hexapoda</taxon>
        <taxon>Collembola</taxon>
        <taxon>Entomobryomorpha</taxon>
        <taxon>Isotomoidea</taxon>
        <taxon>Isotomidae</taxon>
        <taxon>Proisotominae</taxon>
        <taxon>Folsomia</taxon>
    </lineage>
</organism>
<keyword evidence="5" id="KW-0597">Phosphoprotein</keyword>
<comment type="similarity">
    <text evidence="2">Belongs to the amino acid-polyamine-organocation (APC) superfamily.</text>
</comment>
<dbReference type="Gene3D" id="1.20.1740.10">
    <property type="entry name" value="Amino acid/polyamine transporter I"/>
    <property type="match status" value="1"/>
</dbReference>
<evidence type="ECO:0000256" key="2">
    <source>
        <dbReference type="ARBA" id="ARBA00009523"/>
    </source>
</evidence>
<comment type="caution">
    <text evidence="21">The sequence shown here is derived from an EMBL/GenBank/DDBJ whole genome shotgun (WGS) entry which is preliminary data.</text>
</comment>
<dbReference type="PANTHER" id="PTHR11785:SF512">
    <property type="entry name" value="SOBREMESA, ISOFORM B"/>
    <property type="match status" value="1"/>
</dbReference>
<evidence type="ECO:0000256" key="10">
    <source>
        <dbReference type="ARBA" id="ARBA00051323"/>
    </source>
</evidence>
<dbReference type="PIRSF" id="PIRSF006060">
    <property type="entry name" value="AA_transporter"/>
    <property type="match status" value="1"/>
</dbReference>
<feature type="transmembrane region" description="Helical" evidence="20">
    <location>
        <begin position="302"/>
        <end position="323"/>
    </location>
</feature>
<evidence type="ECO:0000256" key="3">
    <source>
        <dbReference type="ARBA" id="ARBA00022448"/>
    </source>
</evidence>
<dbReference type="Pfam" id="PF13520">
    <property type="entry name" value="AA_permease_2"/>
    <property type="match status" value="1"/>
</dbReference>
<dbReference type="AlphaFoldDB" id="A0A226EZ14"/>
<evidence type="ECO:0000256" key="15">
    <source>
        <dbReference type="ARBA" id="ARBA00074336"/>
    </source>
</evidence>
<evidence type="ECO:0000256" key="9">
    <source>
        <dbReference type="ARBA" id="ARBA00023157"/>
    </source>
</evidence>
<evidence type="ECO:0000256" key="11">
    <source>
        <dbReference type="ARBA" id="ARBA00051814"/>
    </source>
</evidence>
<dbReference type="InterPro" id="IPR050598">
    <property type="entry name" value="AminoAcid_Transporter"/>
</dbReference>
<evidence type="ECO:0000313" key="22">
    <source>
        <dbReference type="Proteomes" id="UP000198287"/>
    </source>
</evidence>
<feature type="transmembrane region" description="Helical" evidence="20">
    <location>
        <begin position="401"/>
        <end position="420"/>
    </location>
</feature>
<evidence type="ECO:0000256" key="13">
    <source>
        <dbReference type="ARBA" id="ARBA00052179"/>
    </source>
</evidence>
<keyword evidence="8 20" id="KW-0472">Membrane</keyword>
<keyword evidence="22" id="KW-1185">Reference proteome</keyword>
<gene>
    <name evidence="21" type="ORF">Fcan01_02026</name>
</gene>
<evidence type="ECO:0000256" key="7">
    <source>
        <dbReference type="ARBA" id="ARBA00022989"/>
    </source>
</evidence>
<sequence>MKCRNLLETVFIFPDDATQRENECTPTGNNNVSRKRNISPMETSHDKANGKPNGNGTYYDEGDVSICPDAVLLKRRVGLLSGVALIVGTMIGSGIFVSPVEVLVRTGSVGTFLLVWLGGGIISLLGALSYAELGTMNNSAGAEYAYYLDAFGPVSAFLFSWVSSLVLKPSQLAIICLTFAQYFVEAFIDCQAPVLTVKLVCVSLICLLLFINCYSVAAATGVQNVFTCAKLVAIGIICIGGAYKFSTGESATKDFGFSDTIMSPGILAMAFYSASWSYDGWNNLNYCNQELLDQSRNLPRSIMIAIPLVTICYIFINVSYFFVMTPQDIIDSPAVAVTFASRIMGDWEGAKYLKWVVPLCVAVSTFGAANGTLFVAGRLCFATSREGQFSDILSYIHIRRFTPVPALFFHAIIATFMIIAGDIETLIDFFSFTAWIFYGGAMLAVIVQRFTRPNAPRPYKVPIIFPWIVLLASVYLVLGPIIDKPQVEYLYAILFIVAGLIFYFPFVYFKLSIKFMVPVTIFLQKLLMVAPTDSPVSEEQLAFL</sequence>
<evidence type="ECO:0000256" key="12">
    <source>
        <dbReference type="ARBA" id="ARBA00051835"/>
    </source>
</evidence>
<comment type="catalytic activity">
    <reaction evidence="13">
        <text>L-cysteine(out) + L-arginine(in) = L-cysteine(in) + L-arginine(out)</text>
        <dbReference type="Rhea" id="RHEA:71071"/>
        <dbReference type="ChEBI" id="CHEBI:32682"/>
        <dbReference type="ChEBI" id="CHEBI:35235"/>
    </reaction>
    <physiologicalReaction direction="left-to-right" evidence="13">
        <dbReference type="Rhea" id="RHEA:71072"/>
    </physiologicalReaction>
</comment>
<evidence type="ECO:0000256" key="6">
    <source>
        <dbReference type="ARBA" id="ARBA00022692"/>
    </source>
</evidence>
<feature type="transmembrane region" description="Helical" evidence="20">
    <location>
        <begin position="426"/>
        <end position="447"/>
    </location>
</feature>
<evidence type="ECO:0000256" key="14">
    <source>
        <dbReference type="ARBA" id="ARBA00052732"/>
    </source>
</evidence>
<keyword evidence="7 20" id="KW-1133">Transmembrane helix</keyword>
<evidence type="ECO:0000256" key="5">
    <source>
        <dbReference type="ARBA" id="ARBA00022553"/>
    </source>
</evidence>
<dbReference type="PANTHER" id="PTHR11785">
    <property type="entry name" value="AMINO ACID TRANSPORTER"/>
    <property type="match status" value="1"/>
</dbReference>
<dbReference type="FunFam" id="1.20.1740.10:FF:000015">
    <property type="entry name" value="B(0,+)-type amino acid transporter 1"/>
    <property type="match status" value="1"/>
</dbReference>
<dbReference type="InterPro" id="IPR002293">
    <property type="entry name" value="AA/rel_permease1"/>
</dbReference>
<keyword evidence="6 20" id="KW-0812">Transmembrane</keyword>
<dbReference type="OMA" id="LYMFVNI"/>
<dbReference type="STRING" id="158441.A0A226EZ14"/>
<comment type="catalytic activity">
    <reaction evidence="10">
        <text>L-lysine(out) + L-arginine(in) = L-lysine(in) + L-arginine(out)</text>
        <dbReference type="Rhea" id="RHEA:70827"/>
        <dbReference type="ChEBI" id="CHEBI:32551"/>
        <dbReference type="ChEBI" id="CHEBI:32682"/>
    </reaction>
    <physiologicalReaction direction="left-to-right" evidence="10">
        <dbReference type="Rhea" id="RHEA:70828"/>
    </physiologicalReaction>
</comment>
<evidence type="ECO:0000313" key="21">
    <source>
        <dbReference type="EMBL" id="OXA61896.1"/>
    </source>
</evidence>
<feature type="transmembrane region" description="Helical" evidence="20">
    <location>
        <begin position="459"/>
        <end position="478"/>
    </location>
</feature>
<keyword evidence="9" id="KW-1015">Disulfide bond</keyword>
<evidence type="ECO:0000256" key="16">
    <source>
        <dbReference type="ARBA" id="ARBA00079910"/>
    </source>
</evidence>
<feature type="transmembrane region" description="Helical" evidence="20">
    <location>
        <begin position="223"/>
        <end position="243"/>
    </location>
</feature>
<proteinExistence type="inferred from homology"/>
<dbReference type="GO" id="GO:0015179">
    <property type="term" value="F:L-amino acid transmembrane transporter activity"/>
    <property type="evidence" value="ECO:0007669"/>
    <property type="project" value="TreeGrafter"/>
</dbReference>
<comment type="catalytic activity">
    <reaction evidence="12">
        <text>L-histidine(out) + L-arginine(in) = L-histidine(in) + L-arginine(out)</text>
        <dbReference type="Rhea" id="RHEA:71063"/>
        <dbReference type="ChEBI" id="CHEBI:32682"/>
        <dbReference type="ChEBI" id="CHEBI:57595"/>
    </reaction>
    <physiologicalReaction direction="left-to-right" evidence="12">
        <dbReference type="Rhea" id="RHEA:71064"/>
    </physiologicalReaction>
</comment>
<comment type="catalytic activity">
    <reaction evidence="11">
        <text>L-cystine(out) + L-arginine(in) = L-cystine(in) + L-arginine(out)</text>
        <dbReference type="Rhea" id="RHEA:71075"/>
        <dbReference type="ChEBI" id="CHEBI:32682"/>
        <dbReference type="ChEBI" id="CHEBI:35491"/>
    </reaction>
    <physiologicalReaction direction="left-to-right" evidence="11">
        <dbReference type="Rhea" id="RHEA:71076"/>
    </physiologicalReaction>
</comment>
<comment type="catalytic activity">
    <reaction evidence="18">
        <text>L-phenylalanine(out) + L-arginine(in) = L-phenylalanine(in) + L-arginine(out)</text>
        <dbReference type="Rhea" id="RHEA:71067"/>
        <dbReference type="ChEBI" id="CHEBI:32682"/>
        <dbReference type="ChEBI" id="CHEBI:58095"/>
    </reaction>
    <physiologicalReaction direction="left-to-right" evidence="18">
        <dbReference type="Rhea" id="RHEA:71068"/>
    </physiologicalReaction>
</comment>
<evidence type="ECO:0000256" key="20">
    <source>
        <dbReference type="SAM" id="Phobius"/>
    </source>
</evidence>